<dbReference type="InterPro" id="IPR012910">
    <property type="entry name" value="Plug_dom"/>
</dbReference>
<keyword evidence="5 9" id="KW-0798">TonB box</keyword>
<name>A0A6I4TTS7_9SPHN</name>
<dbReference type="PROSITE" id="PS52016">
    <property type="entry name" value="TONB_DEPENDENT_REC_3"/>
    <property type="match status" value="1"/>
</dbReference>
<dbReference type="InterPro" id="IPR037066">
    <property type="entry name" value="Plug_dom_sf"/>
</dbReference>
<dbReference type="GO" id="GO:0009279">
    <property type="term" value="C:cell outer membrane"/>
    <property type="evidence" value="ECO:0007669"/>
    <property type="project" value="UniProtKB-SubCell"/>
</dbReference>
<dbReference type="Pfam" id="PF07715">
    <property type="entry name" value="Plug"/>
    <property type="match status" value="1"/>
</dbReference>
<evidence type="ECO:0000259" key="12">
    <source>
        <dbReference type="Pfam" id="PF07715"/>
    </source>
</evidence>
<evidence type="ECO:0000256" key="8">
    <source>
        <dbReference type="PROSITE-ProRule" id="PRU01360"/>
    </source>
</evidence>
<comment type="similarity">
    <text evidence="8 9">Belongs to the TonB-dependent receptor family.</text>
</comment>
<evidence type="ECO:0000256" key="10">
    <source>
        <dbReference type="SAM" id="SignalP"/>
    </source>
</evidence>
<dbReference type="Proteomes" id="UP000469430">
    <property type="component" value="Unassembled WGS sequence"/>
</dbReference>
<evidence type="ECO:0000256" key="5">
    <source>
        <dbReference type="ARBA" id="ARBA00023077"/>
    </source>
</evidence>
<evidence type="ECO:0000259" key="11">
    <source>
        <dbReference type="Pfam" id="PF00593"/>
    </source>
</evidence>
<evidence type="ECO:0000256" key="3">
    <source>
        <dbReference type="ARBA" id="ARBA00022452"/>
    </source>
</evidence>
<keyword evidence="7 8" id="KW-0998">Cell outer membrane</keyword>
<keyword evidence="10" id="KW-0732">Signal</keyword>
<evidence type="ECO:0000313" key="13">
    <source>
        <dbReference type="EMBL" id="MXO98719.1"/>
    </source>
</evidence>
<keyword evidence="2 8" id="KW-0813">Transport</keyword>
<accession>A0A6I4TTS7</accession>
<evidence type="ECO:0000256" key="1">
    <source>
        <dbReference type="ARBA" id="ARBA00004571"/>
    </source>
</evidence>
<feature type="chain" id="PRO_5026201706" evidence="10">
    <location>
        <begin position="33"/>
        <end position="964"/>
    </location>
</feature>
<dbReference type="InterPro" id="IPR039426">
    <property type="entry name" value="TonB-dep_rcpt-like"/>
</dbReference>
<dbReference type="RefSeq" id="WP_161390331.1">
    <property type="nucleotide sequence ID" value="NZ_JBHSCP010000001.1"/>
</dbReference>
<feature type="signal peptide" evidence="10">
    <location>
        <begin position="1"/>
        <end position="32"/>
    </location>
</feature>
<evidence type="ECO:0000256" key="7">
    <source>
        <dbReference type="ARBA" id="ARBA00023237"/>
    </source>
</evidence>
<protein>
    <submittedName>
        <fullName evidence="13">TonB-dependent receptor</fullName>
    </submittedName>
</protein>
<evidence type="ECO:0000256" key="9">
    <source>
        <dbReference type="RuleBase" id="RU003357"/>
    </source>
</evidence>
<dbReference type="OrthoDB" id="7614575at2"/>
<evidence type="ECO:0000313" key="14">
    <source>
        <dbReference type="Proteomes" id="UP000469430"/>
    </source>
</evidence>
<sequence>MRRTTLGNVSVSRTACAIALINALAFATPAFAQSAETEPVQQQIIVTGSRIASAALDSPNPVTVVGAEQIQSLGQTNVAQVLQTIPQNSAFVTDDNVGLGNFNVGAQLANLRGLNPFFGTRTLTLVDSKRFVPSTNGGAVDLNLIPSVLVERVEVVTGGASAIYGTDAIAGVVNVILNKKMQGLRAQLDYGVTEEGDGEEFHGALAAGTSFAGGAGNIVVGGEYSQSFGIGICSQVRDWCKSSYGQFTNTGFGSNGQPNFIIGPNALGAGASQTGVFAQFLNAPGVANMQFNAAGNALVPFDPGEYVSTPDISYFNRQGGDGGPVGPYDATRMRPPVERFALYGHLEFEVSPAFIPYIDISYGGRSSSNVQGSQGASLAVISADNAFLTPDTQQLLADNGGIAFFNRNTNNIVDQVNATKNTTFRVVAGADGTFAPRWNYGIYYTYGRNDQSQRLYGNQVTSFFGWALDAVIDPETNQAVCRQVLLGNPAAAGCQPLNLFGSNNASQAAIDYAYRTLPEEFRFEQQVVAASVTGDLFDGIGAGPVGVALGAEYRHESGDVSHLGLPYYNDFLLTYGNDFSGKSDIYEIYGEVSVPLLQDSALGRSLEVDAAVRHSWNTSTSGVTNISRTTEATTYKFSLLYDPIDEIRLRASHSRDIRSPGFRELYYGQVLGAGNPFASVNNPFNGGAPDAATLDFGGSVLLTPETADTWTAGIVLTPFPRFRASVDWYQIKIRDAIGAIGQQVIVDSCFAEQLLCDRIEANDDYTDITYIDNNLTNLNGFTSRGLDVELAYSLPLGGDSVIDLRTLFSYIYNLKVDAGGRVIDYAGQSGPVASFGDFNTTPKLTAQAFLTYRNDAFTAVLSGRYVGKGRYNATYIGPDEEGYSPTAINSISDNSVDDRFYTGLALTYRFDLDDGTSSFELFGTVSNLLNVSPPVAPGGNGYPTNPVYFDTAGRSYRMGVRVKI</sequence>
<dbReference type="AlphaFoldDB" id="A0A6I4TTS7"/>
<dbReference type="EMBL" id="WTYJ01000001">
    <property type="protein sequence ID" value="MXO98719.1"/>
    <property type="molecule type" value="Genomic_DNA"/>
</dbReference>
<dbReference type="InterPro" id="IPR000531">
    <property type="entry name" value="Beta-barrel_TonB"/>
</dbReference>
<dbReference type="Gene3D" id="2.170.130.10">
    <property type="entry name" value="TonB-dependent receptor, plug domain"/>
    <property type="match status" value="1"/>
</dbReference>
<reference evidence="13 14" key="1">
    <citation type="submission" date="2019-12" db="EMBL/GenBank/DDBJ databases">
        <title>Genomic-based taxomic classification of the family Erythrobacteraceae.</title>
        <authorList>
            <person name="Xu L."/>
        </authorList>
    </citation>
    <scope>NUCLEOTIDE SEQUENCE [LARGE SCALE GENOMIC DNA]</scope>
    <source>
        <strain evidence="13 14">S36</strain>
    </source>
</reference>
<dbReference type="Gene3D" id="2.40.170.20">
    <property type="entry name" value="TonB-dependent receptor, beta-barrel domain"/>
    <property type="match status" value="1"/>
</dbReference>
<dbReference type="PANTHER" id="PTHR47234:SF3">
    <property type="entry name" value="SECRETIN_TONB SHORT N-TERMINAL DOMAIN-CONTAINING PROTEIN"/>
    <property type="match status" value="1"/>
</dbReference>
<feature type="domain" description="TonB-dependent receptor plug" evidence="12">
    <location>
        <begin position="56"/>
        <end position="172"/>
    </location>
</feature>
<organism evidence="13 14">
    <name type="scientific">Croceibacterium xixiisoli</name>
    <dbReference type="NCBI Taxonomy" id="1476466"/>
    <lineage>
        <taxon>Bacteria</taxon>
        <taxon>Pseudomonadati</taxon>
        <taxon>Pseudomonadota</taxon>
        <taxon>Alphaproteobacteria</taxon>
        <taxon>Sphingomonadales</taxon>
        <taxon>Erythrobacteraceae</taxon>
        <taxon>Croceibacterium</taxon>
    </lineage>
</organism>
<comment type="subcellular location">
    <subcellularLocation>
        <location evidence="1 8">Cell outer membrane</location>
        <topology evidence="1 8">Multi-pass membrane protein</topology>
    </subcellularLocation>
</comment>
<keyword evidence="4 8" id="KW-0812">Transmembrane</keyword>
<dbReference type="SUPFAM" id="SSF56935">
    <property type="entry name" value="Porins"/>
    <property type="match status" value="1"/>
</dbReference>
<comment type="caution">
    <text evidence="13">The sequence shown here is derived from an EMBL/GenBank/DDBJ whole genome shotgun (WGS) entry which is preliminary data.</text>
</comment>
<dbReference type="PANTHER" id="PTHR47234">
    <property type="match status" value="1"/>
</dbReference>
<evidence type="ECO:0000256" key="6">
    <source>
        <dbReference type="ARBA" id="ARBA00023136"/>
    </source>
</evidence>
<keyword evidence="3 8" id="KW-1134">Transmembrane beta strand</keyword>
<proteinExistence type="inferred from homology"/>
<gene>
    <name evidence="13" type="ORF">GRI97_06945</name>
</gene>
<dbReference type="InterPro" id="IPR036942">
    <property type="entry name" value="Beta-barrel_TonB_sf"/>
</dbReference>
<keyword evidence="13" id="KW-0675">Receptor</keyword>
<keyword evidence="14" id="KW-1185">Reference proteome</keyword>
<evidence type="ECO:0000256" key="2">
    <source>
        <dbReference type="ARBA" id="ARBA00022448"/>
    </source>
</evidence>
<keyword evidence="6 8" id="KW-0472">Membrane</keyword>
<feature type="domain" description="TonB-dependent receptor-like beta-barrel" evidence="11">
    <location>
        <begin position="405"/>
        <end position="928"/>
    </location>
</feature>
<dbReference type="Pfam" id="PF00593">
    <property type="entry name" value="TonB_dep_Rec_b-barrel"/>
    <property type="match status" value="1"/>
</dbReference>
<evidence type="ECO:0000256" key="4">
    <source>
        <dbReference type="ARBA" id="ARBA00022692"/>
    </source>
</evidence>